<dbReference type="Proteomes" id="UP001597343">
    <property type="component" value="Unassembled WGS sequence"/>
</dbReference>
<proteinExistence type="predicted"/>
<evidence type="ECO:0000313" key="3">
    <source>
        <dbReference type="Proteomes" id="UP001597343"/>
    </source>
</evidence>
<keyword evidence="3" id="KW-1185">Reference proteome</keyword>
<keyword evidence="1" id="KW-1133">Transmembrane helix</keyword>
<accession>A0ABW5A0P8</accession>
<evidence type="ECO:0000313" key="2">
    <source>
        <dbReference type="EMBL" id="MFD2171226.1"/>
    </source>
</evidence>
<feature type="transmembrane region" description="Helical" evidence="1">
    <location>
        <begin position="74"/>
        <end position="96"/>
    </location>
</feature>
<dbReference type="InterPro" id="IPR009845">
    <property type="entry name" value="DUF1405"/>
</dbReference>
<feature type="transmembrane region" description="Helical" evidence="1">
    <location>
        <begin position="14"/>
        <end position="34"/>
    </location>
</feature>
<evidence type="ECO:0000256" key="1">
    <source>
        <dbReference type="SAM" id="Phobius"/>
    </source>
</evidence>
<feature type="transmembrane region" description="Helical" evidence="1">
    <location>
        <begin position="167"/>
        <end position="185"/>
    </location>
</feature>
<dbReference type="PANTHER" id="PTHR40042:SF1">
    <property type="entry name" value="DUF1405 DOMAIN-CONTAINING PROTEIN"/>
    <property type="match status" value="1"/>
</dbReference>
<protein>
    <submittedName>
        <fullName evidence="2">DUF1405 domain-containing protein</fullName>
    </submittedName>
</protein>
<keyword evidence="1" id="KW-0812">Transmembrane</keyword>
<gene>
    <name evidence="2" type="ORF">ACFSOY_14755</name>
</gene>
<organism evidence="2 3">
    <name type="scientific">Tumebacillus lipolyticus</name>
    <dbReference type="NCBI Taxonomy" id="1280370"/>
    <lineage>
        <taxon>Bacteria</taxon>
        <taxon>Bacillati</taxon>
        <taxon>Bacillota</taxon>
        <taxon>Bacilli</taxon>
        <taxon>Bacillales</taxon>
        <taxon>Alicyclobacillaceae</taxon>
        <taxon>Tumebacillus</taxon>
    </lineage>
</organism>
<reference evidence="3" key="1">
    <citation type="journal article" date="2019" name="Int. J. Syst. Evol. Microbiol.">
        <title>The Global Catalogue of Microorganisms (GCM) 10K type strain sequencing project: providing services to taxonomists for standard genome sequencing and annotation.</title>
        <authorList>
            <consortium name="The Broad Institute Genomics Platform"/>
            <consortium name="The Broad Institute Genome Sequencing Center for Infectious Disease"/>
            <person name="Wu L."/>
            <person name="Ma J."/>
        </authorList>
    </citation>
    <scope>NUCLEOTIDE SEQUENCE [LARGE SCALE GENOMIC DNA]</scope>
    <source>
        <strain evidence="3">CGMCC 1.13574</strain>
    </source>
</reference>
<dbReference type="Pfam" id="PF07187">
    <property type="entry name" value="DUF1405"/>
    <property type="match status" value="1"/>
</dbReference>
<feature type="transmembrane region" description="Helical" evidence="1">
    <location>
        <begin position="46"/>
        <end position="67"/>
    </location>
</feature>
<feature type="transmembrane region" description="Helical" evidence="1">
    <location>
        <begin position="134"/>
        <end position="155"/>
    </location>
</feature>
<keyword evidence="1" id="KW-0472">Membrane</keyword>
<name>A0ABW5A0P8_9BACL</name>
<comment type="caution">
    <text evidence="2">The sequence shown here is derived from an EMBL/GenBank/DDBJ whole genome shotgun (WGS) entry which is preliminary data.</text>
</comment>
<sequence>MLQTVRAQLMSRPFLWLLFICNLLGSIYGFYWYADQLAATPWYWTFFVPDSPTSSSLFTLVVLLWLIGRSSPLLEMLAMVTNIKYGIWACGVIFTYGAADGSIEPQNWMLVVSHGAMAVEVILYNFAYKFDWRLLWVGAIWLLYNDFVDYVYRIHPYLQDDRFFADVMFWTPILSIATLLLTAVLRPKILRNKHV</sequence>
<dbReference type="EMBL" id="JBHUIO010000009">
    <property type="protein sequence ID" value="MFD2171226.1"/>
    <property type="molecule type" value="Genomic_DNA"/>
</dbReference>
<feature type="transmembrane region" description="Helical" evidence="1">
    <location>
        <begin position="108"/>
        <end position="127"/>
    </location>
</feature>
<dbReference type="PANTHER" id="PTHR40042">
    <property type="entry name" value="HYPOTHETICAL MEMBRANE SPANNING PROTEIN"/>
    <property type="match status" value="1"/>
</dbReference>
<dbReference type="RefSeq" id="WP_386047859.1">
    <property type="nucleotide sequence ID" value="NZ_JBHUIO010000009.1"/>
</dbReference>